<dbReference type="AlphaFoldDB" id="A0A0J9CWI5"/>
<feature type="transmembrane region" description="Helical" evidence="1">
    <location>
        <begin position="28"/>
        <end position="47"/>
    </location>
</feature>
<reference evidence="2 3" key="1">
    <citation type="submission" date="2017-04" db="EMBL/GenBank/DDBJ databases">
        <title>Characterization, genome and methylation analysis of a phthalic acid esters degrading strain Sphingobium yanoikuyae SHJ.</title>
        <authorList>
            <person name="Feng L."/>
        </authorList>
    </citation>
    <scope>NUCLEOTIDE SEQUENCE [LARGE SCALE GENOMIC DNA]</scope>
    <source>
        <strain evidence="2 3">SHJ</strain>
    </source>
</reference>
<organism evidence="2 3">
    <name type="scientific">Sphingobium yanoikuyae</name>
    <name type="common">Sphingomonas yanoikuyae</name>
    <dbReference type="NCBI Taxonomy" id="13690"/>
    <lineage>
        <taxon>Bacteria</taxon>
        <taxon>Pseudomonadati</taxon>
        <taxon>Pseudomonadota</taxon>
        <taxon>Alphaproteobacteria</taxon>
        <taxon>Sphingomonadales</taxon>
        <taxon>Sphingomonadaceae</taxon>
        <taxon>Sphingobium</taxon>
    </lineage>
</organism>
<keyword evidence="1" id="KW-0472">Membrane</keyword>
<keyword evidence="1" id="KW-0812">Transmembrane</keyword>
<proteinExistence type="predicted"/>
<evidence type="ECO:0000313" key="2">
    <source>
        <dbReference type="EMBL" id="ATP17603.1"/>
    </source>
</evidence>
<dbReference type="Proteomes" id="UP000037029">
    <property type="component" value="Chromosome"/>
</dbReference>
<gene>
    <name evidence="2" type="ORF">BV87_03830</name>
</gene>
<evidence type="ECO:0000313" key="3">
    <source>
        <dbReference type="Proteomes" id="UP000037029"/>
    </source>
</evidence>
<protein>
    <submittedName>
        <fullName evidence="2">Uncharacterized protein</fullName>
    </submittedName>
</protein>
<sequence>MFVIFYVVIFPIIIIAFAASEIVALVEVAYLRIACFFFSCFPGSGVYDGKTNIFVLRIKFIIRNYIVAGRLVPDNPILSAISIKMNPIESVKFENIVGNNILSRSINSDYFSGRLNV</sequence>
<dbReference type="EMBL" id="CP020925">
    <property type="protein sequence ID" value="ATP17603.1"/>
    <property type="molecule type" value="Genomic_DNA"/>
</dbReference>
<keyword evidence="1" id="KW-1133">Transmembrane helix</keyword>
<evidence type="ECO:0000256" key="1">
    <source>
        <dbReference type="SAM" id="Phobius"/>
    </source>
</evidence>
<name>A0A0J9CWI5_SPHYA</name>
<accession>A0A0J9CWI5</accession>